<proteinExistence type="predicted"/>
<reference evidence="2 3" key="1">
    <citation type="submission" date="2014-03" db="EMBL/GenBank/DDBJ databases">
        <title>Draft genome of the hookworm Oesophagostomum dentatum.</title>
        <authorList>
            <person name="Mitreva M."/>
        </authorList>
    </citation>
    <scope>NUCLEOTIDE SEQUENCE [LARGE SCALE GENOMIC DNA]</scope>
    <source>
        <strain evidence="2 3">OD-Hann</strain>
    </source>
</reference>
<sequence length="171" mass="18364">CDHKFRIRACGGHPEVQREPVTRPPLVIPTYSPESIDFPGRSIYSAYISGDAPSSMASTLSCDSKPDGPHSINGCSQQYVTCNGGVSQMAECPDEEVFSSSANKCTQIAEVPDCMRLPETSASPVDCSFREDGYHGIGCKSTFVFCSGGKALTMVCKKTYKLKGSCNQISL</sequence>
<evidence type="ECO:0000259" key="1">
    <source>
        <dbReference type="PROSITE" id="PS50940"/>
    </source>
</evidence>
<keyword evidence="3" id="KW-1185">Reference proteome</keyword>
<accession>A0A0B1SFU9</accession>
<organism evidence="2 3">
    <name type="scientific">Oesophagostomum dentatum</name>
    <name type="common">Nodular worm</name>
    <dbReference type="NCBI Taxonomy" id="61180"/>
    <lineage>
        <taxon>Eukaryota</taxon>
        <taxon>Metazoa</taxon>
        <taxon>Ecdysozoa</taxon>
        <taxon>Nematoda</taxon>
        <taxon>Chromadorea</taxon>
        <taxon>Rhabditida</taxon>
        <taxon>Rhabditina</taxon>
        <taxon>Rhabditomorpha</taxon>
        <taxon>Strongyloidea</taxon>
        <taxon>Strongylidae</taxon>
        <taxon>Oesophagostomum</taxon>
    </lineage>
</organism>
<protein>
    <submittedName>
        <fullName evidence="2">Chitin binding Peritrophin-A domain protein</fullName>
    </submittedName>
</protein>
<feature type="non-terminal residue" evidence="2">
    <location>
        <position position="1"/>
    </location>
</feature>
<dbReference type="Pfam" id="PF01607">
    <property type="entry name" value="CBM_14"/>
    <property type="match status" value="1"/>
</dbReference>
<dbReference type="EMBL" id="KN577221">
    <property type="protein sequence ID" value="KHJ82766.1"/>
    <property type="molecule type" value="Genomic_DNA"/>
</dbReference>
<dbReference type="InterPro" id="IPR002557">
    <property type="entry name" value="Chitin-bd_dom"/>
</dbReference>
<gene>
    <name evidence="2" type="ORF">OESDEN_17539</name>
</gene>
<evidence type="ECO:0000313" key="3">
    <source>
        <dbReference type="Proteomes" id="UP000053660"/>
    </source>
</evidence>
<dbReference type="SMART" id="SM00494">
    <property type="entry name" value="ChtBD2"/>
    <property type="match status" value="1"/>
</dbReference>
<dbReference type="OrthoDB" id="5914859at2759"/>
<dbReference type="GO" id="GO:0005576">
    <property type="term" value="C:extracellular region"/>
    <property type="evidence" value="ECO:0007669"/>
    <property type="project" value="InterPro"/>
</dbReference>
<name>A0A0B1SFU9_OESDE</name>
<dbReference type="PROSITE" id="PS50940">
    <property type="entry name" value="CHIT_BIND_II"/>
    <property type="match status" value="1"/>
</dbReference>
<dbReference type="AlphaFoldDB" id="A0A0B1SFU9"/>
<dbReference type="SUPFAM" id="SSF57625">
    <property type="entry name" value="Invertebrate chitin-binding proteins"/>
    <property type="match status" value="1"/>
</dbReference>
<feature type="domain" description="Chitin-binding type-2" evidence="1">
    <location>
        <begin position="59"/>
        <end position="116"/>
    </location>
</feature>
<dbReference type="GO" id="GO:0008061">
    <property type="term" value="F:chitin binding"/>
    <property type="evidence" value="ECO:0007669"/>
    <property type="project" value="InterPro"/>
</dbReference>
<dbReference type="Gene3D" id="2.170.140.10">
    <property type="entry name" value="Chitin binding domain"/>
    <property type="match status" value="1"/>
</dbReference>
<evidence type="ECO:0000313" key="2">
    <source>
        <dbReference type="EMBL" id="KHJ82766.1"/>
    </source>
</evidence>
<dbReference type="InterPro" id="IPR036508">
    <property type="entry name" value="Chitin-bd_dom_sf"/>
</dbReference>
<dbReference type="Proteomes" id="UP000053660">
    <property type="component" value="Unassembled WGS sequence"/>
</dbReference>